<dbReference type="PROSITE" id="PS00018">
    <property type="entry name" value="EF_HAND_1"/>
    <property type="match status" value="2"/>
</dbReference>
<dbReference type="InterPro" id="IPR018247">
    <property type="entry name" value="EF_Hand_1_Ca_BS"/>
</dbReference>
<feature type="domain" description="EF-hand" evidence="2">
    <location>
        <begin position="59"/>
        <end position="84"/>
    </location>
</feature>
<proteinExistence type="predicted"/>
<organism evidence="3 4">
    <name type="scientific">Carpinus fangiana</name>
    <dbReference type="NCBI Taxonomy" id="176857"/>
    <lineage>
        <taxon>Eukaryota</taxon>
        <taxon>Viridiplantae</taxon>
        <taxon>Streptophyta</taxon>
        <taxon>Embryophyta</taxon>
        <taxon>Tracheophyta</taxon>
        <taxon>Spermatophyta</taxon>
        <taxon>Magnoliopsida</taxon>
        <taxon>eudicotyledons</taxon>
        <taxon>Gunneridae</taxon>
        <taxon>Pentapetalae</taxon>
        <taxon>rosids</taxon>
        <taxon>fabids</taxon>
        <taxon>Fagales</taxon>
        <taxon>Betulaceae</taxon>
        <taxon>Carpinus</taxon>
    </lineage>
</organism>
<feature type="domain" description="EF-hand" evidence="2">
    <location>
        <begin position="13"/>
        <end position="48"/>
    </location>
</feature>
<name>A0A5N6RQU3_9ROSI</name>
<gene>
    <name evidence="3" type="ORF">FH972_018534</name>
</gene>
<dbReference type="AlphaFoldDB" id="A0A5N6RQU3"/>
<accession>A0A5N6RQU3</accession>
<reference evidence="3 4" key="1">
    <citation type="submission" date="2019-06" db="EMBL/GenBank/DDBJ databases">
        <title>A chromosomal-level reference genome of Carpinus fangiana (Coryloideae, Betulaceae).</title>
        <authorList>
            <person name="Yang X."/>
            <person name="Wang Z."/>
            <person name="Zhang L."/>
            <person name="Hao G."/>
            <person name="Liu J."/>
            <person name="Yang Y."/>
        </authorList>
    </citation>
    <scope>NUCLEOTIDE SEQUENCE [LARGE SCALE GENOMIC DNA]</scope>
    <source>
        <strain evidence="3">Cfa_2016G</strain>
        <tissue evidence="3">Leaf</tissue>
    </source>
</reference>
<dbReference type="CDD" id="cd00051">
    <property type="entry name" value="EFh"/>
    <property type="match status" value="1"/>
</dbReference>
<dbReference type="SMART" id="SM00054">
    <property type="entry name" value="EFh"/>
    <property type="match status" value="2"/>
</dbReference>
<dbReference type="Gene3D" id="1.10.238.10">
    <property type="entry name" value="EF-hand"/>
    <property type="match status" value="1"/>
</dbReference>
<dbReference type="Proteomes" id="UP000327013">
    <property type="component" value="Chromosome 7"/>
</dbReference>
<protein>
    <recommendedName>
        <fullName evidence="2">EF-hand domain-containing protein</fullName>
    </recommendedName>
</protein>
<dbReference type="GO" id="GO:0005509">
    <property type="term" value="F:calcium ion binding"/>
    <property type="evidence" value="ECO:0007669"/>
    <property type="project" value="InterPro"/>
</dbReference>
<evidence type="ECO:0000256" key="1">
    <source>
        <dbReference type="ARBA" id="ARBA00022837"/>
    </source>
</evidence>
<dbReference type="OrthoDB" id="26525at2759"/>
<dbReference type="EMBL" id="CM017327">
    <property type="protein sequence ID" value="KAE8100659.1"/>
    <property type="molecule type" value="Genomic_DNA"/>
</dbReference>
<dbReference type="PROSITE" id="PS50222">
    <property type="entry name" value="EF_HAND_2"/>
    <property type="match status" value="2"/>
</dbReference>
<sequence>MVRLATKGVQGTLNEEQLREIFRQHDVNRDGLLSKAELKSAFKSLGALIPSLRAFLGLRQADANGDGFIGEEELNGLVKYASQLGYTVK</sequence>
<dbReference type="SUPFAM" id="SSF47473">
    <property type="entry name" value="EF-hand"/>
    <property type="match status" value="1"/>
</dbReference>
<keyword evidence="4" id="KW-1185">Reference proteome</keyword>
<dbReference type="InterPro" id="IPR002048">
    <property type="entry name" value="EF_hand_dom"/>
</dbReference>
<dbReference type="Pfam" id="PF13499">
    <property type="entry name" value="EF-hand_7"/>
    <property type="match status" value="1"/>
</dbReference>
<evidence type="ECO:0000313" key="3">
    <source>
        <dbReference type="EMBL" id="KAE8100659.1"/>
    </source>
</evidence>
<evidence type="ECO:0000313" key="4">
    <source>
        <dbReference type="Proteomes" id="UP000327013"/>
    </source>
</evidence>
<evidence type="ECO:0000259" key="2">
    <source>
        <dbReference type="PROSITE" id="PS50222"/>
    </source>
</evidence>
<dbReference type="InterPro" id="IPR011992">
    <property type="entry name" value="EF-hand-dom_pair"/>
</dbReference>
<keyword evidence="1" id="KW-0106">Calcium</keyword>